<name>A0A0G9MX94_9SPHN</name>
<gene>
    <name evidence="2" type="ORF">AAW00_12565</name>
</gene>
<dbReference type="Proteomes" id="UP000053464">
    <property type="component" value="Unassembled WGS sequence"/>
</dbReference>
<dbReference type="AlphaFoldDB" id="A0A0G9MX94"/>
<accession>A0A0G9MX94</accession>
<comment type="caution">
    <text evidence="2">The sequence shown here is derived from an EMBL/GenBank/DDBJ whole genome shotgun (WGS) entry which is preliminary data.</text>
</comment>
<keyword evidence="3" id="KW-1185">Reference proteome</keyword>
<evidence type="ECO:0000256" key="1">
    <source>
        <dbReference type="SAM" id="MobiDB-lite"/>
    </source>
</evidence>
<evidence type="ECO:0000313" key="2">
    <source>
        <dbReference type="EMBL" id="KLE33893.1"/>
    </source>
</evidence>
<dbReference type="RefSeq" id="WP_047004781.1">
    <property type="nucleotide sequence ID" value="NZ_LBHB01000003.1"/>
</dbReference>
<dbReference type="EMBL" id="LBHB01000003">
    <property type="protein sequence ID" value="KLE33893.1"/>
    <property type="molecule type" value="Genomic_DNA"/>
</dbReference>
<feature type="compositionally biased region" description="Basic and acidic residues" evidence="1">
    <location>
        <begin position="57"/>
        <end position="69"/>
    </location>
</feature>
<protein>
    <submittedName>
        <fullName evidence="2">Uncharacterized protein</fullName>
    </submittedName>
</protein>
<evidence type="ECO:0000313" key="3">
    <source>
        <dbReference type="Proteomes" id="UP000053464"/>
    </source>
</evidence>
<dbReference type="STRING" id="1581420.AAW00_12565"/>
<reference evidence="2 3" key="1">
    <citation type="submission" date="2015-04" db="EMBL/GenBank/DDBJ databases">
        <title>The draft genome sequence of Erythrobacter luteus KA37.</title>
        <authorList>
            <person name="Zhuang L."/>
            <person name="Liu Y."/>
            <person name="Shao Z."/>
        </authorList>
    </citation>
    <scope>NUCLEOTIDE SEQUENCE [LARGE SCALE GENOMIC DNA]</scope>
    <source>
        <strain evidence="2 3">KA37</strain>
    </source>
</reference>
<sequence>MGVVAGDAVDFTKTYARASFGYENPVDYVGQVLDDGERITGVWSLLDMNGTFEMTRHASRAEAGERVAEEELSLSARS</sequence>
<feature type="region of interest" description="Disordered" evidence="1">
    <location>
        <begin position="57"/>
        <end position="78"/>
    </location>
</feature>
<dbReference type="OrthoDB" id="6194699at2"/>
<proteinExistence type="predicted"/>
<organism evidence="2 3">
    <name type="scientific">Aurantiacibacter luteus</name>
    <dbReference type="NCBI Taxonomy" id="1581420"/>
    <lineage>
        <taxon>Bacteria</taxon>
        <taxon>Pseudomonadati</taxon>
        <taxon>Pseudomonadota</taxon>
        <taxon>Alphaproteobacteria</taxon>
        <taxon>Sphingomonadales</taxon>
        <taxon>Erythrobacteraceae</taxon>
        <taxon>Aurantiacibacter</taxon>
    </lineage>
</organism>